<protein>
    <submittedName>
        <fullName evidence="10">ATP-grasp domain-containing protein</fullName>
    </submittedName>
</protein>
<dbReference type="GO" id="GO:0046872">
    <property type="term" value="F:metal ion binding"/>
    <property type="evidence" value="ECO:0007669"/>
    <property type="project" value="InterPro"/>
</dbReference>
<dbReference type="InterPro" id="IPR000089">
    <property type="entry name" value="Biotin_lipoyl"/>
</dbReference>
<feature type="domain" description="Biotin carboxylation" evidence="9">
    <location>
        <begin position="3"/>
        <end position="446"/>
    </location>
</feature>
<keyword evidence="3 6" id="KW-0547">Nucleotide-binding</keyword>
<dbReference type="Pfam" id="PF02785">
    <property type="entry name" value="Biotin_carb_C"/>
    <property type="match status" value="1"/>
</dbReference>
<dbReference type="InterPro" id="IPR016185">
    <property type="entry name" value="PreATP-grasp_dom_sf"/>
</dbReference>
<keyword evidence="5" id="KW-0092">Biotin</keyword>
<accession>A0A562ZSM0</accession>
<evidence type="ECO:0000256" key="5">
    <source>
        <dbReference type="ARBA" id="ARBA00023267"/>
    </source>
</evidence>
<dbReference type="AlphaFoldDB" id="A0A562ZSM0"/>
<dbReference type="SUPFAM" id="SSF56059">
    <property type="entry name" value="Glutathione synthetase ATP-binding domain-like"/>
    <property type="match status" value="1"/>
</dbReference>
<dbReference type="InterPro" id="IPR011764">
    <property type="entry name" value="Biotin_carboxylation_dom"/>
</dbReference>
<feature type="domain" description="ATP-grasp" evidence="8">
    <location>
        <begin position="122"/>
        <end position="318"/>
    </location>
</feature>
<dbReference type="OrthoDB" id="8865511at2"/>
<dbReference type="SUPFAM" id="SSF52440">
    <property type="entry name" value="PreATP-grasp domain"/>
    <property type="match status" value="1"/>
</dbReference>
<keyword evidence="2" id="KW-0436">Ligase</keyword>
<keyword evidence="11" id="KW-1185">Reference proteome</keyword>
<name>A0A562ZSM0_9BURK</name>
<dbReference type="GO" id="GO:0005524">
    <property type="term" value="F:ATP binding"/>
    <property type="evidence" value="ECO:0007669"/>
    <property type="project" value="UniProtKB-UniRule"/>
</dbReference>
<dbReference type="InterPro" id="IPR011054">
    <property type="entry name" value="Rudment_hybrid_motif"/>
</dbReference>
<evidence type="ECO:0000256" key="2">
    <source>
        <dbReference type="ARBA" id="ARBA00022598"/>
    </source>
</evidence>
<dbReference type="EMBL" id="VOBQ01000008">
    <property type="protein sequence ID" value="TWO71371.1"/>
    <property type="molecule type" value="Genomic_DNA"/>
</dbReference>
<dbReference type="GO" id="GO:0016874">
    <property type="term" value="F:ligase activity"/>
    <property type="evidence" value="ECO:0007669"/>
    <property type="project" value="UniProtKB-KW"/>
</dbReference>
<dbReference type="InterPro" id="IPR050856">
    <property type="entry name" value="Biotin_carboxylase_complex"/>
</dbReference>
<dbReference type="Gene3D" id="2.40.50.100">
    <property type="match status" value="1"/>
</dbReference>
<dbReference type="Proteomes" id="UP000318199">
    <property type="component" value="Unassembled WGS sequence"/>
</dbReference>
<dbReference type="SMART" id="SM00878">
    <property type="entry name" value="Biotin_carb_C"/>
    <property type="match status" value="1"/>
</dbReference>
<dbReference type="PANTHER" id="PTHR18866">
    <property type="entry name" value="CARBOXYLASE:PYRUVATE/ACETYL-COA/PROPIONYL-COA CARBOXYLASE"/>
    <property type="match status" value="1"/>
</dbReference>
<reference evidence="10 11" key="1">
    <citation type="submission" date="2019-07" db="EMBL/GenBank/DDBJ databases">
        <title>Caenimonas sedimenti sp. nov., isolated from activated sludge.</title>
        <authorList>
            <person name="Xu J."/>
        </authorList>
    </citation>
    <scope>NUCLEOTIDE SEQUENCE [LARGE SCALE GENOMIC DNA]</scope>
    <source>
        <strain evidence="10 11">HX-9-20</strain>
    </source>
</reference>
<evidence type="ECO:0000256" key="6">
    <source>
        <dbReference type="PROSITE-ProRule" id="PRU00409"/>
    </source>
</evidence>
<dbReference type="InterPro" id="IPR005479">
    <property type="entry name" value="CPAse_ATP-bd"/>
</dbReference>
<evidence type="ECO:0000259" key="8">
    <source>
        <dbReference type="PROSITE" id="PS50975"/>
    </source>
</evidence>
<dbReference type="SUPFAM" id="SSF51230">
    <property type="entry name" value="Single hybrid motif"/>
    <property type="match status" value="1"/>
</dbReference>
<dbReference type="Pfam" id="PF02786">
    <property type="entry name" value="CPSase_L_D2"/>
    <property type="match status" value="1"/>
</dbReference>
<proteinExistence type="predicted"/>
<dbReference type="PROSITE" id="PS50968">
    <property type="entry name" value="BIOTINYL_LIPOYL"/>
    <property type="match status" value="1"/>
</dbReference>
<evidence type="ECO:0000256" key="4">
    <source>
        <dbReference type="ARBA" id="ARBA00022840"/>
    </source>
</evidence>
<comment type="cofactor">
    <cofactor evidence="1">
        <name>biotin</name>
        <dbReference type="ChEBI" id="CHEBI:57586"/>
    </cofactor>
</comment>
<organism evidence="10 11">
    <name type="scientific">Caenimonas sedimenti</name>
    <dbReference type="NCBI Taxonomy" id="2596921"/>
    <lineage>
        <taxon>Bacteria</taxon>
        <taxon>Pseudomonadati</taxon>
        <taxon>Pseudomonadota</taxon>
        <taxon>Betaproteobacteria</taxon>
        <taxon>Burkholderiales</taxon>
        <taxon>Comamonadaceae</taxon>
        <taxon>Caenimonas</taxon>
    </lineage>
</organism>
<evidence type="ECO:0000256" key="3">
    <source>
        <dbReference type="ARBA" id="ARBA00022741"/>
    </source>
</evidence>
<dbReference type="PROSITE" id="PS50979">
    <property type="entry name" value="BC"/>
    <property type="match status" value="1"/>
</dbReference>
<dbReference type="PANTHER" id="PTHR18866:SF126">
    <property type="entry name" value="BIOTIN CARBOXYLASE"/>
    <property type="match status" value="1"/>
</dbReference>
<comment type="caution">
    <text evidence="10">The sequence shown here is derived from an EMBL/GenBank/DDBJ whole genome shotgun (WGS) entry which is preliminary data.</text>
</comment>
<keyword evidence="4 6" id="KW-0067">ATP-binding</keyword>
<sequence>MQRIHKVLIANRGEIACRIARTCRRLGLKVATVHSSVDRHARHVREIGESVELGGAAPSDSYLRIDAIVAAALRVGADAVHPGFGFVSENPDFVRALDAAGLIFIGPTAETMERLGGKAQAKREAARLGVPVIAGSEGGMNVAAEVVNAVRGMPLPVLLKAVAGGGGRGMAVVETLDGLDARVESAMREAEKAFGKGELIVERYLPRVRHIEVQVAGDGQGHAIHLFERECTLQRRHQKVIEEAPSAGLPAALRERLLADAVKLAAGVNYRGLGTVEFVVTGDEHHFLEVNPRLQVEHPVTEEVTGLDLVELQLRIADTDRLPLMQADVRCDGHAFEARLCAEDAEAGFLPTTGRLDRVDFSRAAVRIESGVESGDEISPYYDSMIAKLVSRGPNREAARRALAAGLRDSTVIGLTTNLQFLHELLHWPQTIAATFHTRLIDESFAADAATARAAPVVPAEHVAAAALHWIATQRAATPELGCWSQARGFTGWRLANGGPAPAPLPNLVLKSGTDEWPVRFGAPQTDGSIELVLGDAHERVSLAVLPSGHRLLHFGGRTLELALVGDAHSIELSSPLGRSVFDCTPYLGGALADAAAGGQLGAPMMGKVVALKAAVGDAVKIGQTVIVLESMKMELHVAAPFDGSVATLRCKVGDMVERHQVLAEVAPLE</sequence>
<evidence type="ECO:0000313" key="10">
    <source>
        <dbReference type="EMBL" id="TWO71371.1"/>
    </source>
</evidence>
<evidence type="ECO:0000256" key="1">
    <source>
        <dbReference type="ARBA" id="ARBA00001953"/>
    </source>
</evidence>
<dbReference type="InterPro" id="IPR011053">
    <property type="entry name" value="Single_hybrid_motif"/>
</dbReference>
<dbReference type="Pfam" id="PF00364">
    <property type="entry name" value="Biotin_lipoyl"/>
    <property type="match status" value="1"/>
</dbReference>
<dbReference type="Pfam" id="PF00289">
    <property type="entry name" value="Biotin_carb_N"/>
    <property type="match status" value="1"/>
</dbReference>
<evidence type="ECO:0000259" key="7">
    <source>
        <dbReference type="PROSITE" id="PS50968"/>
    </source>
</evidence>
<dbReference type="InterPro" id="IPR011761">
    <property type="entry name" value="ATP-grasp"/>
</dbReference>
<dbReference type="PROSITE" id="PS50975">
    <property type="entry name" value="ATP_GRASP"/>
    <property type="match status" value="1"/>
</dbReference>
<dbReference type="SUPFAM" id="SSF51246">
    <property type="entry name" value="Rudiment single hybrid motif"/>
    <property type="match status" value="1"/>
</dbReference>
<dbReference type="RefSeq" id="WP_145892982.1">
    <property type="nucleotide sequence ID" value="NZ_VOBQ01000008.1"/>
</dbReference>
<evidence type="ECO:0000259" key="9">
    <source>
        <dbReference type="PROSITE" id="PS50979"/>
    </source>
</evidence>
<dbReference type="PROSITE" id="PS00867">
    <property type="entry name" value="CPSASE_2"/>
    <property type="match status" value="1"/>
</dbReference>
<dbReference type="CDD" id="cd06850">
    <property type="entry name" value="biotinyl_domain"/>
    <property type="match status" value="1"/>
</dbReference>
<dbReference type="Gene3D" id="3.30.470.20">
    <property type="entry name" value="ATP-grasp fold, B domain"/>
    <property type="match status" value="1"/>
</dbReference>
<evidence type="ECO:0000313" key="11">
    <source>
        <dbReference type="Proteomes" id="UP000318199"/>
    </source>
</evidence>
<feature type="domain" description="Lipoyl-binding" evidence="7">
    <location>
        <begin position="598"/>
        <end position="667"/>
    </location>
</feature>
<gene>
    <name evidence="10" type="ORF">FN976_10630</name>
</gene>
<dbReference type="InterPro" id="IPR005481">
    <property type="entry name" value="BC-like_N"/>
</dbReference>
<dbReference type="InterPro" id="IPR005482">
    <property type="entry name" value="Biotin_COase_C"/>
</dbReference>